<dbReference type="InterPro" id="IPR034457">
    <property type="entry name" value="Organic_radical-activating"/>
</dbReference>
<proteinExistence type="predicted"/>
<dbReference type="GO" id="GO:0043365">
    <property type="term" value="F:[formate-C-acetyltransferase]-activating enzyme activity"/>
    <property type="evidence" value="ECO:0007669"/>
    <property type="project" value="InterPro"/>
</dbReference>
<evidence type="ECO:0000256" key="1">
    <source>
        <dbReference type="ARBA" id="ARBA00001966"/>
    </source>
</evidence>
<dbReference type="PANTHER" id="PTHR30352">
    <property type="entry name" value="PYRUVATE FORMATE-LYASE-ACTIVATING ENZYME"/>
    <property type="match status" value="1"/>
</dbReference>
<evidence type="ECO:0000313" key="7">
    <source>
        <dbReference type="EMBL" id="RMI38212.1"/>
    </source>
</evidence>
<evidence type="ECO:0000256" key="6">
    <source>
        <dbReference type="ARBA" id="ARBA00023014"/>
    </source>
</evidence>
<keyword evidence="3" id="KW-0949">S-adenosyl-L-methionine</keyword>
<accession>A0A3M2LL84</accession>
<dbReference type="SFLD" id="SFLDG01063">
    <property type="entry name" value="activating_enzymes__group_1"/>
    <property type="match status" value="1"/>
</dbReference>
<dbReference type="GO" id="GO:0051539">
    <property type="term" value="F:4 iron, 4 sulfur cluster binding"/>
    <property type="evidence" value="ECO:0007669"/>
    <property type="project" value="UniProtKB-KW"/>
</dbReference>
<dbReference type="Pfam" id="PF13353">
    <property type="entry name" value="Fer4_12"/>
    <property type="match status" value="1"/>
</dbReference>
<keyword evidence="5" id="KW-0408">Iron</keyword>
<dbReference type="InterPro" id="IPR058240">
    <property type="entry name" value="rSAM_sf"/>
</dbReference>
<dbReference type="InterPro" id="IPR012837">
    <property type="entry name" value="NrdG"/>
</dbReference>
<dbReference type="GO" id="GO:0004748">
    <property type="term" value="F:ribonucleoside-diphosphate reductase activity, thioredoxin disulfide as acceptor"/>
    <property type="evidence" value="ECO:0007669"/>
    <property type="project" value="TreeGrafter"/>
</dbReference>
<evidence type="ECO:0000256" key="2">
    <source>
        <dbReference type="ARBA" id="ARBA00022485"/>
    </source>
</evidence>
<dbReference type="SFLD" id="SFLDS00029">
    <property type="entry name" value="Radical_SAM"/>
    <property type="match status" value="1"/>
</dbReference>
<comment type="cofactor">
    <cofactor evidence="1">
        <name>[4Fe-4S] cluster</name>
        <dbReference type="ChEBI" id="CHEBI:49883"/>
    </cofactor>
</comment>
<name>A0A3M2LL84_9ACTN</name>
<protein>
    <submittedName>
        <fullName evidence="7">Radical SAM protein</fullName>
    </submittedName>
</protein>
<dbReference type="InterPro" id="IPR013785">
    <property type="entry name" value="Aldolase_TIM"/>
</dbReference>
<dbReference type="SUPFAM" id="SSF102114">
    <property type="entry name" value="Radical SAM enzymes"/>
    <property type="match status" value="1"/>
</dbReference>
<dbReference type="Proteomes" id="UP000282674">
    <property type="component" value="Unassembled WGS sequence"/>
</dbReference>
<dbReference type="AlphaFoldDB" id="A0A3M2LL84"/>
<reference evidence="7 8" key="1">
    <citation type="submission" date="2018-10" db="EMBL/GenBank/DDBJ databases">
        <title>Isolation from soil.</title>
        <authorList>
            <person name="Hu J."/>
        </authorList>
    </citation>
    <scope>NUCLEOTIDE SEQUENCE [LARGE SCALE GENOMIC DNA]</scope>
    <source>
        <strain evidence="7 8">NEAU-Ht49</strain>
    </source>
</reference>
<dbReference type="RefSeq" id="WP_122198511.1">
    <property type="nucleotide sequence ID" value="NZ_JBHSKC010000048.1"/>
</dbReference>
<keyword evidence="6" id="KW-0411">Iron-sulfur</keyword>
<sequence>MILNIAETCGATRALGPGLRAVAWVQGCPFHCRGCVAPDWIPDRPARAMSPEELTEELLADPGVTGLTFSGGEPMEQAAGLAEVARLARTERNVSLLCFTGHRLETLTDRPGPAALLAQVDVLVDGRYVESRNDGRGLRGSDNQRIHYLTDRLRGHDLEDSPRRAEFRLRDDHTLLVGVPSPHVHAAWKRLTEQPSREKEPS</sequence>
<keyword evidence="8" id="KW-1185">Reference proteome</keyword>
<dbReference type="InterPro" id="IPR007197">
    <property type="entry name" value="rSAM"/>
</dbReference>
<comment type="caution">
    <text evidence="7">The sequence shown here is derived from an EMBL/GenBank/DDBJ whole genome shotgun (WGS) entry which is preliminary data.</text>
</comment>
<keyword evidence="4" id="KW-0479">Metal-binding</keyword>
<dbReference type="Gene3D" id="3.20.20.70">
    <property type="entry name" value="Aldolase class I"/>
    <property type="match status" value="1"/>
</dbReference>
<evidence type="ECO:0000256" key="3">
    <source>
        <dbReference type="ARBA" id="ARBA00022691"/>
    </source>
</evidence>
<organism evidence="7 8">
    <name type="scientific">Actinomadura harenae</name>
    <dbReference type="NCBI Taxonomy" id="2483351"/>
    <lineage>
        <taxon>Bacteria</taxon>
        <taxon>Bacillati</taxon>
        <taxon>Actinomycetota</taxon>
        <taxon>Actinomycetes</taxon>
        <taxon>Streptosporangiales</taxon>
        <taxon>Thermomonosporaceae</taxon>
        <taxon>Actinomadura</taxon>
    </lineage>
</organism>
<dbReference type="EMBL" id="RFFG01000090">
    <property type="protein sequence ID" value="RMI38212.1"/>
    <property type="molecule type" value="Genomic_DNA"/>
</dbReference>
<evidence type="ECO:0000256" key="5">
    <source>
        <dbReference type="ARBA" id="ARBA00023004"/>
    </source>
</evidence>
<evidence type="ECO:0000256" key="4">
    <source>
        <dbReference type="ARBA" id="ARBA00022723"/>
    </source>
</evidence>
<dbReference type="CDD" id="cd01335">
    <property type="entry name" value="Radical_SAM"/>
    <property type="match status" value="1"/>
</dbReference>
<dbReference type="SFLD" id="SFLDG01066">
    <property type="entry name" value="organic_radical-activating_enz"/>
    <property type="match status" value="1"/>
</dbReference>
<dbReference type="GO" id="GO:0046872">
    <property type="term" value="F:metal ion binding"/>
    <property type="evidence" value="ECO:0007669"/>
    <property type="project" value="UniProtKB-KW"/>
</dbReference>
<dbReference type="PANTHER" id="PTHR30352:SF2">
    <property type="entry name" value="ANAEROBIC RIBONUCLEOSIDE-TRIPHOSPHATE REDUCTASE-ACTIVATING PROTEIN"/>
    <property type="match status" value="1"/>
</dbReference>
<evidence type="ECO:0000313" key="8">
    <source>
        <dbReference type="Proteomes" id="UP000282674"/>
    </source>
</evidence>
<keyword evidence="2" id="KW-0004">4Fe-4S</keyword>
<dbReference type="SFLD" id="SFLDF00299">
    <property type="entry name" value="anaerobic_ribonucleoside-triph"/>
    <property type="match status" value="1"/>
</dbReference>
<gene>
    <name evidence="7" type="ORF">EBO15_33610</name>
</gene>
<dbReference type="OrthoDB" id="9782387at2"/>